<comment type="caution">
    <text evidence="2">The sequence shown here is derived from an EMBL/GenBank/DDBJ whole genome shotgun (WGS) entry which is preliminary data.</text>
</comment>
<dbReference type="Proteomes" id="UP001055125">
    <property type="component" value="Unassembled WGS sequence"/>
</dbReference>
<evidence type="ECO:0000256" key="1">
    <source>
        <dbReference type="SAM" id="MobiDB-lite"/>
    </source>
</evidence>
<evidence type="ECO:0000313" key="3">
    <source>
        <dbReference type="Proteomes" id="UP001055125"/>
    </source>
</evidence>
<protein>
    <submittedName>
        <fullName evidence="2">Uncharacterized protein</fullName>
    </submittedName>
</protein>
<name>A0ABQ4RQM9_9HYPH</name>
<sequence length="97" mass="10960">MGASLTLHFRPRDMSVMTDDIVKVRQPRITLDGQLVSYCEREALRLDALAARARWGWVARRYERKAARARAQGERSRLRETARGRGDGPDASADSFG</sequence>
<dbReference type="EMBL" id="BPQP01000004">
    <property type="protein sequence ID" value="GJD93080.1"/>
    <property type="molecule type" value="Genomic_DNA"/>
</dbReference>
<gene>
    <name evidence="2" type="ORF">OCOJLMKI_0266</name>
</gene>
<feature type="region of interest" description="Disordered" evidence="1">
    <location>
        <begin position="69"/>
        <end position="97"/>
    </location>
</feature>
<proteinExistence type="predicted"/>
<evidence type="ECO:0000313" key="2">
    <source>
        <dbReference type="EMBL" id="GJD93080.1"/>
    </source>
</evidence>
<reference evidence="2" key="1">
    <citation type="journal article" date="2021" name="Front. Microbiol.">
        <title>Comprehensive Comparative Genomics and Phenotyping of Methylobacterium Species.</title>
        <authorList>
            <person name="Alessa O."/>
            <person name="Ogura Y."/>
            <person name="Fujitani Y."/>
            <person name="Takami H."/>
            <person name="Hayashi T."/>
            <person name="Sahin N."/>
            <person name="Tani A."/>
        </authorList>
    </citation>
    <scope>NUCLEOTIDE SEQUENCE</scope>
    <source>
        <strain evidence="2">DSM 19015</strain>
    </source>
</reference>
<reference evidence="2" key="2">
    <citation type="submission" date="2021-08" db="EMBL/GenBank/DDBJ databases">
        <authorList>
            <person name="Tani A."/>
            <person name="Ola A."/>
            <person name="Ogura Y."/>
            <person name="Katsura K."/>
            <person name="Hayashi T."/>
        </authorList>
    </citation>
    <scope>NUCLEOTIDE SEQUENCE</scope>
    <source>
        <strain evidence="2">DSM 19015</strain>
    </source>
</reference>
<accession>A0ABQ4RQM9</accession>
<keyword evidence="3" id="KW-1185">Reference proteome</keyword>
<feature type="compositionally biased region" description="Basic and acidic residues" evidence="1">
    <location>
        <begin position="69"/>
        <end position="88"/>
    </location>
</feature>
<organism evidence="2 3">
    <name type="scientific">Methylobacterium iners</name>
    <dbReference type="NCBI Taxonomy" id="418707"/>
    <lineage>
        <taxon>Bacteria</taxon>
        <taxon>Pseudomonadati</taxon>
        <taxon>Pseudomonadota</taxon>
        <taxon>Alphaproteobacteria</taxon>
        <taxon>Hyphomicrobiales</taxon>
        <taxon>Methylobacteriaceae</taxon>
        <taxon>Methylobacterium</taxon>
    </lineage>
</organism>